<evidence type="ECO:0000256" key="2">
    <source>
        <dbReference type="ARBA" id="ARBA00022614"/>
    </source>
</evidence>
<dbReference type="Pfam" id="PF13516">
    <property type="entry name" value="LRR_6"/>
    <property type="match status" value="10"/>
</dbReference>
<evidence type="ECO:0000256" key="4">
    <source>
        <dbReference type="SAM" id="MobiDB-lite"/>
    </source>
</evidence>
<dbReference type="InParanoid" id="A0A1E7FT65"/>
<proteinExistence type="predicted"/>
<feature type="region of interest" description="Disordered" evidence="4">
    <location>
        <begin position="1"/>
        <end position="31"/>
    </location>
</feature>
<gene>
    <name evidence="5" type="ORF">FRACYDRAFT_259861</name>
</gene>
<dbReference type="AlphaFoldDB" id="A0A1E7FT65"/>
<evidence type="ECO:0000256" key="1">
    <source>
        <dbReference type="ARBA" id="ARBA00022468"/>
    </source>
</evidence>
<name>A0A1E7FT65_9STRA</name>
<dbReference type="GO" id="GO:0031267">
    <property type="term" value="F:small GTPase binding"/>
    <property type="evidence" value="ECO:0007669"/>
    <property type="project" value="TreeGrafter"/>
</dbReference>
<dbReference type="InterPro" id="IPR027038">
    <property type="entry name" value="RanGap"/>
</dbReference>
<dbReference type="GO" id="GO:0005634">
    <property type="term" value="C:nucleus"/>
    <property type="evidence" value="ECO:0007669"/>
    <property type="project" value="TreeGrafter"/>
</dbReference>
<accession>A0A1E7FT65</accession>
<dbReference type="GO" id="GO:0005096">
    <property type="term" value="F:GTPase activator activity"/>
    <property type="evidence" value="ECO:0007669"/>
    <property type="project" value="UniProtKB-KW"/>
</dbReference>
<keyword evidence="1" id="KW-0343">GTPase activation</keyword>
<dbReference type="GO" id="GO:0005829">
    <property type="term" value="C:cytosol"/>
    <property type="evidence" value="ECO:0007669"/>
    <property type="project" value="TreeGrafter"/>
</dbReference>
<dbReference type="PANTHER" id="PTHR24113:SF12">
    <property type="entry name" value="RAN GTPASE-ACTIVATING PROTEIN 1"/>
    <property type="match status" value="1"/>
</dbReference>
<keyword evidence="6" id="KW-1185">Reference proteome</keyword>
<protein>
    <submittedName>
        <fullName evidence="5">RNI-like protein</fullName>
    </submittedName>
</protein>
<dbReference type="SUPFAM" id="SSF52047">
    <property type="entry name" value="RNI-like"/>
    <property type="match status" value="2"/>
</dbReference>
<dbReference type="OrthoDB" id="45061at2759"/>
<evidence type="ECO:0000256" key="3">
    <source>
        <dbReference type="ARBA" id="ARBA00022737"/>
    </source>
</evidence>
<evidence type="ECO:0000313" key="5">
    <source>
        <dbReference type="EMBL" id="OEU21307.1"/>
    </source>
</evidence>
<sequence length="678" mass="74715">MSNFLSLSRSSAQASHSHSNSKRRRRRSFKGSSNATDIFDFLRSSNRNGHNTNEIQELICEECIHDEDLPELERLLIEYHRSIHLSALELPHNSLTSKSTRCIASILNVQHETLLYLNLAHNAITSIGLKELIEPIQSSVSCLIHLDLTGTLLGSSSGDSIAQLLRNNTVLQKLNLTNNQIGTKGIKAIVPALTTNSTLRCLNLSYNNIKARGAALLATALEESSSICNLKILNLNSNAVGQLGMKNLSRMLTNNRTIESLYIGMNNIGEKGAAYLAFAIKHNYTIRLLHINDNQIGPNAASILFDQLTDDNRTILNLNLAWNNIGIQGAKDLTEVFKKNAILTDIDLSGNQIGSDGVILLANSVSYNISLNNIDLSNNHIDDSGAYAMSEAICDPKCSLQNIQWEDNPDISADAIRSLSRTQHVKRNREYWLDKLVQNLLEGNIHSINLSKRKVGNEEVLFLVKTLMNDPTIRSSPPLIRSIWANGRLLTTRSLIPLFELSLSSPSNVMRLYLKDCCNAGDEKNMEAIAKYLPNSKSIQVLYMAGCSITKIGAMKVAHGLKHNTTLRRLNLDNNQIGDDGLIELASAFPHKALTSLSVNRNNITDSSMGSQGLTQVEELHLNNNAITDFGALELCKNLKDGCLTWLSLLNNQVTERGGASIRAFMPETIPGSSIVDY</sequence>
<dbReference type="GO" id="GO:0006913">
    <property type="term" value="P:nucleocytoplasmic transport"/>
    <property type="evidence" value="ECO:0007669"/>
    <property type="project" value="TreeGrafter"/>
</dbReference>
<dbReference type="Gene3D" id="3.80.10.10">
    <property type="entry name" value="Ribonuclease Inhibitor"/>
    <property type="match status" value="5"/>
</dbReference>
<dbReference type="InterPro" id="IPR001611">
    <property type="entry name" value="Leu-rich_rpt"/>
</dbReference>
<dbReference type="SMART" id="SM00368">
    <property type="entry name" value="LRR_RI"/>
    <property type="match status" value="12"/>
</dbReference>
<dbReference type="Proteomes" id="UP000095751">
    <property type="component" value="Unassembled WGS sequence"/>
</dbReference>
<dbReference type="PROSITE" id="PS51450">
    <property type="entry name" value="LRR"/>
    <property type="match status" value="2"/>
</dbReference>
<dbReference type="GO" id="GO:0048471">
    <property type="term" value="C:perinuclear region of cytoplasm"/>
    <property type="evidence" value="ECO:0007669"/>
    <property type="project" value="TreeGrafter"/>
</dbReference>
<keyword evidence="2" id="KW-0433">Leucine-rich repeat</keyword>
<dbReference type="EMBL" id="KV784354">
    <property type="protein sequence ID" value="OEU21307.1"/>
    <property type="molecule type" value="Genomic_DNA"/>
</dbReference>
<dbReference type="PANTHER" id="PTHR24113">
    <property type="entry name" value="RAN GTPASE-ACTIVATING PROTEIN 1"/>
    <property type="match status" value="1"/>
</dbReference>
<feature type="compositionally biased region" description="Low complexity" evidence="4">
    <location>
        <begin position="1"/>
        <end position="18"/>
    </location>
</feature>
<feature type="compositionally biased region" description="Basic residues" evidence="4">
    <location>
        <begin position="19"/>
        <end position="29"/>
    </location>
</feature>
<organism evidence="5 6">
    <name type="scientific">Fragilariopsis cylindrus CCMP1102</name>
    <dbReference type="NCBI Taxonomy" id="635003"/>
    <lineage>
        <taxon>Eukaryota</taxon>
        <taxon>Sar</taxon>
        <taxon>Stramenopiles</taxon>
        <taxon>Ochrophyta</taxon>
        <taxon>Bacillariophyta</taxon>
        <taxon>Bacillariophyceae</taxon>
        <taxon>Bacillariophycidae</taxon>
        <taxon>Bacillariales</taxon>
        <taxon>Bacillariaceae</taxon>
        <taxon>Fragilariopsis</taxon>
    </lineage>
</organism>
<keyword evidence="3" id="KW-0677">Repeat</keyword>
<evidence type="ECO:0000313" key="6">
    <source>
        <dbReference type="Proteomes" id="UP000095751"/>
    </source>
</evidence>
<dbReference type="InterPro" id="IPR032675">
    <property type="entry name" value="LRR_dom_sf"/>
</dbReference>
<dbReference type="KEGG" id="fcy:FRACYDRAFT_259861"/>
<reference evidence="5 6" key="1">
    <citation type="submission" date="2016-09" db="EMBL/GenBank/DDBJ databases">
        <title>Extensive genetic diversity and differential bi-allelic expression allows diatom success in the polar Southern Ocean.</title>
        <authorList>
            <consortium name="DOE Joint Genome Institute"/>
            <person name="Mock T."/>
            <person name="Otillar R.P."/>
            <person name="Strauss J."/>
            <person name="Dupont C."/>
            <person name="Frickenhaus S."/>
            <person name="Maumus F."/>
            <person name="Mcmullan M."/>
            <person name="Sanges R."/>
            <person name="Schmutz J."/>
            <person name="Toseland A."/>
            <person name="Valas R."/>
            <person name="Veluchamy A."/>
            <person name="Ward B.J."/>
            <person name="Allen A."/>
            <person name="Barry K."/>
            <person name="Falciatore A."/>
            <person name="Ferrante M."/>
            <person name="Fortunato A.E."/>
            <person name="Gloeckner G."/>
            <person name="Gruber A."/>
            <person name="Hipkin R."/>
            <person name="Janech M."/>
            <person name="Kroth P."/>
            <person name="Leese F."/>
            <person name="Lindquist E."/>
            <person name="Lyon B.R."/>
            <person name="Martin J."/>
            <person name="Mayer C."/>
            <person name="Parker M."/>
            <person name="Quesneville H."/>
            <person name="Raymond J."/>
            <person name="Uhlig C."/>
            <person name="Valentin K.U."/>
            <person name="Worden A.Z."/>
            <person name="Armbrust E.V."/>
            <person name="Bowler C."/>
            <person name="Green B."/>
            <person name="Moulton V."/>
            <person name="Van Oosterhout C."/>
            <person name="Grigoriev I."/>
        </authorList>
    </citation>
    <scope>NUCLEOTIDE SEQUENCE [LARGE SCALE GENOMIC DNA]</scope>
    <source>
        <strain evidence="5 6">CCMP1102</strain>
    </source>
</reference>